<dbReference type="EMBL" id="CATNWA010011630">
    <property type="protein sequence ID" value="CAI9562058.1"/>
    <property type="molecule type" value="Genomic_DNA"/>
</dbReference>
<keyword evidence="2" id="KW-1185">Reference proteome</keyword>
<evidence type="ECO:0000313" key="1">
    <source>
        <dbReference type="EMBL" id="CAI9562058.1"/>
    </source>
</evidence>
<evidence type="ECO:0008006" key="3">
    <source>
        <dbReference type="Google" id="ProtNLM"/>
    </source>
</evidence>
<evidence type="ECO:0000313" key="2">
    <source>
        <dbReference type="Proteomes" id="UP001162483"/>
    </source>
</evidence>
<protein>
    <recommendedName>
        <fullName evidence="3">Alcohol dehydrogenase N-terminal domain-containing protein</fullName>
    </recommendedName>
</protein>
<sequence>MIAFTSYMGVKAITVKKKKKIFITPHKVVQCHHGARVTEEIAVGDGVVGRVEEVGKLAGGG</sequence>
<gene>
    <name evidence="1" type="ORF">SPARVUS_LOCUS5549767</name>
</gene>
<name>A0ABN9CPF2_9NEOB</name>
<organism evidence="1 2">
    <name type="scientific">Staurois parvus</name>
    <dbReference type="NCBI Taxonomy" id="386267"/>
    <lineage>
        <taxon>Eukaryota</taxon>
        <taxon>Metazoa</taxon>
        <taxon>Chordata</taxon>
        <taxon>Craniata</taxon>
        <taxon>Vertebrata</taxon>
        <taxon>Euteleostomi</taxon>
        <taxon>Amphibia</taxon>
        <taxon>Batrachia</taxon>
        <taxon>Anura</taxon>
        <taxon>Neobatrachia</taxon>
        <taxon>Ranoidea</taxon>
        <taxon>Ranidae</taxon>
        <taxon>Staurois</taxon>
    </lineage>
</organism>
<comment type="caution">
    <text evidence="1">The sequence shown here is derived from an EMBL/GenBank/DDBJ whole genome shotgun (WGS) entry which is preliminary data.</text>
</comment>
<dbReference type="Proteomes" id="UP001162483">
    <property type="component" value="Unassembled WGS sequence"/>
</dbReference>
<accession>A0ABN9CPF2</accession>
<proteinExistence type="predicted"/>
<reference evidence="1" key="1">
    <citation type="submission" date="2023-05" db="EMBL/GenBank/DDBJ databases">
        <authorList>
            <person name="Stuckert A."/>
        </authorList>
    </citation>
    <scope>NUCLEOTIDE SEQUENCE</scope>
</reference>